<name>T0K5T4_COLGC</name>
<dbReference type="InterPro" id="IPR000600">
    <property type="entry name" value="ROK"/>
</dbReference>
<reference evidence="2" key="1">
    <citation type="journal article" date="2013" name="Mol. Plant Microbe Interact.">
        <title>Global aspects of pacC regulation of pathogenicity genes in Colletotrichum gloeosporioides as revealed by transcriptome analysis.</title>
        <authorList>
            <person name="Alkan N."/>
            <person name="Meng X."/>
            <person name="Friedlander G."/>
            <person name="Reuveni E."/>
            <person name="Sukno S."/>
            <person name="Sherman A."/>
            <person name="Thon M."/>
            <person name="Fluhr R."/>
            <person name="Prusky D."/>
        </authorList>
    </citation>
    <scope>NUCLEOTIDE SEQUENCE [LARGE SCALE GENOMIC DNA]</scope>
    <source>
        <strain evidence="2">Cg-14</strain>
    </source>
</reference>
<dbReference type="Proteomes" id="UP000015530">
    <property type="component" value="Unassembled WGS sequence"/>
</dbReference>
<dbReference type="Gene3D" id="3.30.420.40">
    <property type="match status" value="1"/>
</dbReference>
<dbReference type="EMBL" id="AMYD01002647">
    <property type="protein sequence ID" value="EQB48323.1"/>
    <property type="molecule type" value="Genomic_DNA"/>
</dbReference>
<dbReference type="Pfam" id="PF00480">
    <property type="entry name" value="ROK"/>
    <property type="match status" value="1"/>
</dbReference>
<organism evidence="1 2">
    <name type="scientific">Colletotrichum gloeosporioides (strain Cg-14)</name>
    <name type="common">Anthracnose fungus</name>
    <name type="synonym">Glomerella cingulata</name>
    <dbReference type="NCBI Taxonomy" id="1237896"/>
    <lineage>
        <taxon>Eukaryota</taxon>
        <taxon>Fungi</taxon>
        <taxon>Dikarya</taxon>
        <taxon>Ascomycota</taxon>
        <taxon>Pezizomycotina</taxon>
        <taxon>Sordariomycetes</taxon>
        <taxon>Hypocreomycetidae</taxon>
        <taxon>Glomerellales</taxon>
        <taxon>Glomerellaceae</taxon>
        <taxon>Colletotrichum</taxon>
        <taxon>Colletotrichum gloeosporioides species complex</taxon>
    </lineage>
</organism>
<evidence type="ECO:0000313" key="2">
    <source>
        <dbReference type="Proteomes" id="UP000015530"/>
    </source>
</evidence>
<sequence>MLPEDHPAWSLHAYYLGQMTANLLLTLSPERIILGGGVMKQPAMLPLILDETDKRLHNYLQLPKPLHEIITKPSFDGLSGLMGAIALGTDALQAQGAAQ</sequence>
<evidence type="ECO:0000313" key="1">
    <source>
        <dbReference type="EMBL" id="EQB48323.1"/>
    </source>
</evidence>
<proteinExistence type="predicted"/>
<dbReference type="HOGENOM" id="CLU_2320203_0_0_1"/>
<accession>T0K5T4</accession>
<gene>
    <name evidence="1" type="ORF">CGLO_12453</name>
</gene>
<protein>
    <recommendedName>
        <fullName evidence="3">ROK family protein</fullName>
    </recommendedName>
</protein>
<dbReference type="OrthoDB" id="10260668at2759"/>
<dbReference type="InterPro" id="IPR043129">
    <property type="entry name" value="ATPase_NBD"/>
</dbReference>
<dbReference type="SUPFAM" id="SSF53067">
    <property type="entry name" value="Actin-like ATPase domain"/>
    <property type="match status" value="1"/>
</dbReference>
<comment type="caution">
    <text evidence="1">The sequence shown here is derived from an EMBL/GenBank/DDBJ whole genome shotgun (WGS) entry which is preliminary data.</text>
</comment>
<evidence type="ECO:0008006" key="3">
    <source>
        <dbReference type="Google" id="ProtNLM"/>
    </source>
</evidence>
<dbReference type="AlphaFoldDB" id="T0K5T4"/>